<dbReference type="PANTHER" id="PTHR43639">
    <property type="entry name" value="OXIDOREDUCTASE, SHORT-CHAIN DEHYDROGENASE/REDUCTASE FAMILY (AFU_ORTHOLOGUE AFUA_5G02870)"/>
    <property type="match status" value="1"/>
</dbReference>
<dbReference type="GO" id="GO:0016491">
    <property type="term" value="F:oxidoreductase activity"/>
    <property type="evidence" value="ECO:0007669"/>
    <property type="project" value="UniProtKB-KW"/>
</dbReference>
<evidence type="ECO:0000256" key="1">
    <source>
        <dbReference type="ARBA" id="ARBA00006484"/>
    </source>
</evidence>
<comment type="similarity">
    <text evidence="1">Belongs to the short-chain dehydrogenases/reductases (SDR) family.</text>
</comment>
<organism evidence="3 4">
    <name type="scientific">Sphaerisporangium siamense</name>
    <dbReference type="NCBI Taxonomy" id="795645"/>
    <lineage>
        <taxon>Bacteria</taxon>
        <taxon>Bacillati</taxon>
        <taxon>Actinomycetota</taxon>
        <taxon>Actinomycetes</taxon>
        <taxon>Streptosporangiales</taxon>
        <taxon>Streptosporangiaceae</taxon>
        <taxon>Sphaerisporangium</taxon>
    </lineage>
</organism>
<dbReference type="CDD" id="cd05233">
    <property type="entry name" value="SDR_c"/>
    <property type="match status" value="1"/>
</dbReference>
<dbReference type="InterPro" id="IPR036291">
    <property type="entry name" value="NAD(P)-bd_dom_sf"/>
</dbReference>
<protein>
    <submittedName>
        <fullName evidence="3">NAD(P)-dependent dehydrogenase (Short-subunit alcohol dehydrogenase family)</fullName>
    </submittedName>
</protein>
<proteinExistence type="inferred from homology"/>
<gene>
    <name evidence="3" type="ORF">BJ982_002120</name>
</gene>
<accession>A0A7W7D5P2</accession>
<evidence type="ECO:0000256" key="2">
    <source>
        <dbReference type="ARBA" id="ARBA00023002"/>
    </source>
</evidence>
<dbReference type="SUPFAM" id="SSF51735">
    <property type="entry name" value="NAD(P)-binding Rossmann-fold domains"/>
    <property type="match status" value="1"/>
</dbReference>
<keyword evidence="2" id="KW-0560">Oxidoreductase</keyword>
<reference evidence="3 4" key="1">
    <citation type="submission" date="2020-08" db="EMBL/GenBank/DDBJ databases">
        <title>Sequencing the genomes of 1000 actinobacteria strains.</title>
        <authorList>
            <person name="Klenk H.-P."/>
        </authorList>
    </citation>
    <scope>NUCLEOTIDE SEQUENCE [LARGE SCALE GENOMIC DNA]</scope>
    <source>
        <strain evidence="3 4">DSM 45784</strain>
    </source>
</reference>
<evidence type="ECO:0000313" key="4">
    <source>
        <dbReference type="Proteomes" id="UP000542210"/>
    </source>
</evidence>
<evidence type="ECO:0000313" key="3">
    <source>
        <dbReference type="EMBL" id="MBB4700576.1"/>
    </source>
</evidence>
<dbReference type="Pfam" id="PF13561">
    <property type="entry name" value="adh_short_C2"/>
    <property type="match status" value="1"/>
</dbReference>
<name>A0A7W7D5P2_9ACTN</name>
<dbReference type="AlphaFoldDB" id="A0A7W7D5P2"/>
<dbReference type="EMBL" id="JACHND010000001">
    <property type="protein sequence ID" value="MBB4700576.1"/>
    <property type="molecule type" value="Genomic_DNA"/>
</dbReference>
<dbReference type="InterPro" id="IPR002347">
    <property type="entry name" value="SDR_fam"/>
</dbReference>
<dbReference type="PRINTS" id="PR00081">
    <property type="entry name" value="GDHRDH"/>
</dbReference>
<dbReference type="Proteomes" id="UP000542210">
    <property type="component" value="Unassembled WGS sequence"/>
</dbReference>
<sequence>MTSTMDGRVAVVTGAGGDIGGACAARLAASADVVVCVDLEAARARGTVRDLTARGGRAVALTADATGPGFGAAVAEAVRPLGRATAVVHAVAHEEHAPAESLGRASVERSLAAGPLAAYGLFTELLVTGCLGPGSALTVIGSLHADRPFAGCLGYNAAQGALAQVVRTLAHEWADRGIRVNAVVPGWIRTRGEEVLYDPAHLDRVAGSLPMGRFGTPADVAGAVAYLSSPEAAYVSGAFLKVDGGLAASLARLPGGELP</sequence>
<dbReference type="PANTHER" id="PTHR43639:SF1">
    <property type="entry name" value="SHORT-CHAIN DEHYDROGENASE_REDUCTASE FAMILY PROTEIN"/>
    <property type="match status" value="1"/>
</dbReference>
<comment type="caution">
    <text evidence="3">The sequence shown here is derived from an EMBL/GenBank/DDBJ whole genome shotgun (WGS) entry which is preliminary data.</text>
</comment>
<dbReference type="Gene3D" id="3.40.50.720">
    <property type="entry name" value="NAD(P)-binding Rossmann-like Domain"/>
    <property type="match status" value="1"/>
</dbReference>
<keyword evidence="4" id="KW-1185">Reference proteome</keyword>
<dbReference type="RefSeq" id="WP_184878944.1">
    <property type="nucleotide sequence ID" value="NZ_BOOV01000039.1"/>
</dbReference>